<feature type="compositionally biased region" description="Low complexity" evidence="1">
    <location>
        <begin position="35"/>
        <end position="45"/>
    </location>
</feature>
<proteinExistence type="predicted"/>
<keyword evidence="2" id="KW-0732">Signal</keyword>
<accession>A0A1U9KCQ0</accession>
<protein>
    <submittedName>
        <fullName evidence="3">Uncharacterized protein</fullName>
    </submittedName>
</protein>
<feature type="signal peptide" evidence="2">
    <location>
        <begin position="1"/>
        <end position="30"/>
    </location>
</feature>
<dbReference type="AlphaFoldDB" id="A0A1U9KCQ0"/>
<organism evidence="3 4">
    <name type="scientific">Acetobacter aceti</name>
    <dbReference type="NCBI Taxonomy" id="435"/>
    <lineage>
        <taxon>Bacteria</taxon>
        <taxon>Pseudomonadati</taxon>
        <taxon>Pseudomonadota</taxon>
        <taxon>Alphaproteobacteria</taxon>
        <taxon>Acetobacterales</taxon>
        <taxon>Acetobacteraceae</taxon>
        <taxon>Acetobacter</taxon>
        <taxon>Acetobacter subgen. Acetobacter</taxon>
    </lineage>
</organism>
<dbReference type="OrthoDB" id="7281407at2"/>
<gene>
    <name evidence="3" type="ORF">A0U92_01075</name>
</gene>
<name>A0A1U9KCQ0_ACEAC</name>
<evidence type="ECO:0000256" key="2">
    <source>
        <dbReference type="SAM" id="SignalP"/>
    </source>
</evidence>
<sequence>MKRRYSFKATGSVFLLSAAVALTASTEVRAQQVYSSQQADSQQPSQQPPAPDAAQLAAMRRDVQVAASYQLPDDFLPRMIRTLQALRDAGLQPPAPEGQMSLDETIKRVESVEGIEPVLKSQGFSARQFVIGLTSFGITYAVTSNAGNAKDAPTLNPHNVSLLQKNPDAVRALLQEMSNQPAQQQ</sequence>
<feature type="region of interest" description="Disordered" evidence="1">
    <location>
        <begin position="35"/>
        <end position="54"/>
    </location>
</feature>
<dbReference type="KEGG" id="aace:A0U92_01075"/>
<feature type="chain" id="PRO_5013138047" evidence="2">
    <location>
        <begin position="31"/>
        <end position="185"/>
    </location>
</feature>
<evidence type="ECO:0000256" key="1">
    <source>
        <dbReference type="SAM" id="MobiDB-lite"/>
    </source>
</evidence>
<dbReference type="EMBL" id="CP014692">
    <property type="protein sequence ID" value="AQS83591.1"/>
    <property type="molecule type" value="Genomic_DNA"/>
</dbReference>
<dbReference type="Proteomes" id="UP000188937">
    <property type="component" value="Chromosome"/>
</dbReference>
<dbReference type="RefSeq" id="WP_077811618.1">
    <property type="nucleotide sequence ID" value="NZ_CP014692.1"/>
</dbReference>
<keyword evidence="4" id="KW-1185">Reference proteome</keyword>
<evidence type="ECO:0000313" key="3">
    <source>
        <dbReference type="EMBL" id="AQS83591.1"/>
    </source>
</evidence>
<evidence type="ECO:0000313" key="4">
    <source>
        <dbReference type="Proteomes" id="UP000188937"/>
    </source>
</evidence>
<reference evidence="3 4" key="1">
    <citation type="submission" date="2016-03" db="EMBL/GenBank/DDBJ databases">
        <title>Acetic acid bacteria sequencing.</title>
        <authorList>
            <person name="Brandt J."/>
            <person name="Jakob F."/>
            <person name="Vogel R.F."/>
        </authorList>
    </citation>
    <scope>NUCLEOTIDE SEQUENCE [LARGE SCALE GENOMIC DNA]</scope>
    <source>
        <strain evidence="3 4">TMW2.1153</strain>
    </source>
</reference>